<dbReference type="CDD" id="cd02525">
    <property type="entry name" value="Succinoglycan_BP_ExoA"/>
    <property type="match status" value="1"/>
</dbReference>
<evidence type="ECO:0000313" key="3">
    <source>
        <dbReference type="EMBL" id="SDL37399.1"/>
    </source>
</evidence>
<dbReference type="PANTHER" id="PTHR43685:SF2">
    <property type="entry name" value="GLYCOSYLTRANSFERASE 2-LIKE DOMAIN-CONTAINING PROTEIN"/>
    <property type="match status" value="1"/>
</dbReference>
<reference evidence="3 4" key="1">
    <citation type="submission" date="2016-10" db="EMBL/GenBank/DDBJ databases">
        <authorList>
            <person name="de Groot N.N."/>
        </authorList>
    </citation>
    <scope>NUCLEOTIDE SEQUENCE [LARGE SCALE GENOMIC DNA]</scope>
    <source>
        <strain evidence="3 4">CGMCC 1.9159</strain>
    </source>
</reference>
<accession>A0A1G9JIN0</accession>
<keyword evidence="1" id="KW-0472">Membrane</keyword>
<evidence type="ECO:0000313" key="4">
    <source>
        <dbReference type="Proteomes" id="UP000199475"/>
    </source>
</evidence>
<protein>
    <submittedName>
        <fullName evidence="3">Glycosyl transferase family 2</fullName>
    </submittedName>
</protein>
<dbReference type="PANTHER" id="PTHR43685">
    <property type="entry name" value="GLYCOSYLTRANSFERASE"/>
    <property type="match status" value="1"/>
</dbReference>
<feature type="transmembrane region" description="Helical" evidence="1">
    <location>
        <begin position="269"/>
        <end position="287"/>
    </location>
</feature>
<dbReference type="STRING" id="686624.SAMN04488242_1278"/>
<organism evidence="3 4">
    <name type="scientific">Tessaracoccus oleiagri</name>
    <dbReference type="NCBI Taxonomy" id="686624"/>
    <lineage>
        <taxon>Bacteria</taxon>
        <taxon>Bacillati</taxon>
        <taxon>Actinomycetota</taxon>
        <taxon>Actinomycetes</taxon>
        <taxon>Propionibacteriales</taxon>
        <taxon>Propionibacteriaceae</taxon>
        <taxon>Tessaracoccus</taxon>
    </lineage>
</organism>
<dbReference type="AlphaFoldDB" id="A0A1G9JIN0"/>
<proteinExistence type="predicted"/>
<feature type="domain" description="Glycosyltransferase 2-like" evidence="2">
    <location>
        <begin position="4"/>
        <end position="171"/>
    </location>
</feature>
<dbReference type="EMBL" id="FNGP01000002">
    <property type="protein sequence ID" value="SDL37399.1"/>
    <property type="molecule type" value="Genomic_DNA"/>
</dbReference>
<feature type="transmembrane region" description="Helical" evidence="1">
    <location>
        <begin position="242"/>
        <end position="263"/>
    </location>
</feature>
<sequence length="322" mass="35145">MSVSVVMPVRNEEQHLEAAVARVLSQDYDGELEVILAVGPSEDATLAIAQRLADADARVRVVDNPSGYTPSGLNRAIEAARHDVIVRVDGHGELSPGYIRRAVELLERTGAANVGGVMDAVGRTPFERAVAAAYNSPYGLGGGGFHHRDTPEGPADTVFLGVFRREVLEEVGGYDEGMHRAQDWELNYRLRSAGHVVYFSPDLHVTYRPRSTFRALASQFYLTGRWRREVVRRYPETASLRYLAPPIAVAGGFGGLGAGLVGLALRHRLLGLLLFVPLVYVVFNLYASTKIPTDAAARLRLPFVLAVMHTCWGLGFLRGAPE</sequence>
<keyword evidence="1" id="KW-0812">Transmembrane</keyword>
<evidence type="ECO:0000259" key="2">
    <source>
        <dbReference type="Pfam" id="PF00535"/>
    </source>
</evidence>
<dbReference type="Gene3D" id="3.90.550.10">
    <property type="entry name" value="Spore Coat Polysaccharide Biosynthesis Protein SpsA, Chain A"/>
    <property type="match status" value="1"/>
</dbReference>
<feature type="transmembrane region" description="Helical" evidence="1">
    <location>
        <begin position="299"/>
        <end position="317"/>
    </location>
</feature>
<dbReference type="InterPro" id="IPR001173">
    <property type="entry name" value="Glyco_trans_2-like"/>
</dbReference>
<dbReference type="Pfam" id="PF00535">
    <property type="entry name" value="Glycos_transf_2"/>
    <property type="match status" value="1"/>
</dbReference>
<dbReference type="SUPFAM" id="SSF53448">
    <property type="entry name" value="Nucleotide-diphospho-sugar transferases"/>
    <property type="match status" value="1"/>
</dbReference>
<name>A0A1G9JIN0_9ACTN</name>
<dbReference type="Proteomes" id="UP000199475">
    <property type="component" value="Unassembled WGS sequence"/>
</dbReference>
<dbReference type="GO" id="GO:0016740">
    <property type="term" value="F:transferase activity"/>
    <property type="evidence" value="ECO:0007669"/>
    <property type="project" value="UniProtKB-KW"/>
</dbReference>
<dbReference type="InterPro" id="IPR050834">
    <property type="entry name" value="Glycosyltransf_2"/>
</dbReference>
<keyword evidence="1" id="KW-1133">Transmembrane helix</keyword>
<gene>
    <name evidence="3" type="ORF">SAMN04488242_1278</name>
</gene>
<keyword evidence="3" id="KW-0808">Transferase</keyword>
<keyword evidence="4" id="KW-1185">Reference proteome</keyword>
<dbReference type="InterPro" id="IPR029044">
    <property type="entry name" value="Nucleotide-diphossugar_trans"/>
</dbReference>
<evidence type="ECO:0000256" key="1">
    <source>
        <dbReference type="SAM" id="Phobius"/>
    </source>
</evidence>